<dbReference type="EMBL" id="CP012034">
    <property type="protein sequence ID" value="AKP68458.1"/>
    <property type="molecule type" value="Genomic_DNA"/>
</dbReference>
<dbReference type="PRINTS" id="PR00069">
    <property type="entry name" value="ALDKETRDTASE"/>
</dbReference>
<dbReference type="Gene3D" id="3.20.20.100">
    <property type="entry name" value="NADP-dependent oxidoreductase domain"/>
    <property type="match status" value="1"/>
</dbReference>
<dbReference type="PANTHER" id="PTHR43638">
    <property type="entry name" value="OXIDOREDUCTASE, ALDO/KETO REDUCTASE FAMILY PROTEIN"/>
    <property type="match status" value="1"/>
</dbReference>
<dbReference type="Pfam" id="PF00248">
    <property type="entry name" value="Aldo_ket_red"/>
    <property type="match status" value="1"/>
</dbReference>
<proteinExistence type="predicted"/>
<dbReference type="SUPFAM" id="SSF51430">
    <property type="entry name" value="NAD(P)-linked oxidoreductase"/>
    <property type="match status" value="1"/>
</dbReference>
<name>A0A0H4QNU5_9LACO</name>
<keyword evidence="3" id="KW-1185">Reference proteome</keyword>
<dbReference type="RefSeq" id="WP_048706521.1">
    <property type="nucleotide sequence ID" value="NZ_CP012034.1"/>
</dbReference>
<dbReference type="InterPro" id="IPR023210">
    <property type="entry name" value="NADP_OxRdtase_dom"/>
</dbReference>
<dbReference type="AlphaFoldDB" id="A0A0H4QNU5"/>
<evidence type="ECO:0000313" key="3">
    <source>
        <dbReference type="Proteomes" id="UP000036106"/>
    </source>
</evidence>
<evidence type="ECO:0000313" key="2">
    <source>
        <dbReference type="EMBL" id="AKP68458.1"/>
    </source>
</evidence>
<dbReference type="OrthoDB" id="9773828at2"/>
<dbReference type="PATRIC" id="fig|1007676.4.peg.2009"/>
<dbReference type="PANTHER" id="PTHR43638:SF3">
    <property type="entry name" value="ALDEHYDE REDUCTASE"/>
    <property type="match status" value="1"/>
</dbReference>
<evidence type="ECO:0000259" key="1">
    <source>
        <dbReference type="Pfam" id="PF00248"/>
    </source>
</evidence>
<accession>A0A0H4QNU5</accession>
<dbReference type="STRING" id="1007676.ABM34_09925"/>
<dbReference type="KEGG" id="lgn:ABM34_09925"/>
<protein>
    <submittedName>
        <fullName evidence="2">Aldo/keto reductase</fullName>
    </submittedName>
</protein>
<dbReference type="GO" id="GO:0016491">
    <property type="term" value="F:oxidoreductase activity"/>
    <property type="evidence" value="ECO:0007669"/>
    <property type="project" value="InterPro"/>
</dbReference>
<gene>
    <name evidence="2" type="ORF">ABM34_09925</name>
</gene>
<dbReference type="InterPro" id="IPR020471">
    <property type="entry name" value="AKR"/>
</dbReference>
<feature type="domain" description="NADP-dependent oxidoreductase" evidence="1">
    <location>
        <begin position="1"/>
        <end position="254"/>
    </location>
</feature>
<sequence>MGTWRVGEGDLLRTQKEVEILKYGLQNGINVIDTAEMYGEGKAETVVGRAIKNFDRDSFQLISKFYPYHATPKLIKDSLEKSLKRLNTDYLDVYLLHWRGDTPLAETVQGLEAVKKEGLIKSWGVSNFSTSDLEELASVPDGENCQVNQDLYNLTSRGVEYSILPYQKKHNIDFMGYSPFGSDGNEYLNLKDEVGEVAAQKHISIFELLLAWVIRNNNVLSIPKTSSVDHFAMNLHAADIEFTPDELELLDKIYPKPTEETPLDTI</sequence>
<reference evidence="3" key="1">
    <citation type="submission" date="2015-07" db="EMBL/GenBank/DDBJ databases">
        <title>Lactobacillus ginsenosidimutans/EMML 3141/ whole genome sequencing.</title>
        <authorList>
            <person name="Kim M.K."/>
            <person name="Im W.-T."/>
            <person name="Srinivasan S."/>
            <person name="Lee J.-J."/>
        </authorList>
    </citation>
    <scope>NUCLEOTIDE SEQUENCE [LARGE SCALE GENOMIC DNA]</scope>
    <source>
        <strain evidence="3">EMML 3041</strain>
    </source>
</reference>
<dbReference type="InterPro" id="IPR036812">
    <property type="entry name" value="NAD(P)_OxRdtase_dom_sf"/>
</dbReference>
<dbReference type="Proteomes" id="UP000036106">
    <property type="component" value="Chromosome"/>
</dbReference>
<organism evidence="2 3">
    <name type="scientific">Companilactobacillus ginsenosidimutans</name>
    <dbReference type="NCBI Taxonomy" id="1007676"/>
    <lineage>
        <taxon>Bacteria</taxon>
        <taxon>Bacillati</taxon>
        <taxon>Bacillota</taxon>
        <taxon>Bacilli</taxon>
        <taxon>Lactobacillales</taxon>
        <taxon>Lactobacillaceae</taxon>
        <taxon>Companilactobacillus</taxon>
    </lineage>
</organism>